<dbReference type="InterPro" id="IPR036058">
    <property type="entry name" value="Kazal_dom_sf"/>
</dbReference>
<dbReference type="OrthoDB" id="5985519at2759"/>
<dbReference type="SUPFAM" id="SSF100895">
    <property type="entry name" value="Kazal-type serine protease inhibitors"/>
    <property type="match status" value="1"/>
</dbReference>
<feature type="domain" description="Kazal-like" evidence="2">
    <location>
        <begin position="94"/>
        <end position="175"/>
    </location>
</feature>
<protein>
    <recommendedName>
        <fullName evidence="2">Kazal-like domain-containing protein</fullName>
    </recommendedName>
</protein>
<dbReference type="SUPFAM" id="SSF48726">
    <property type="entry name" value="Immunoglobulin"/>
    <property type="match status" value="1"/>
</dbReference>
<dbReference type="EMBL" id="CAJPEX010000254">
    <property type="protein sequence ID" value="CAG0914620.1"/>
    <property type="molecule type" value="Genomic_DNA"/>
</dbReference>
<feature type="non-terminal residue" evidence="3">
    <location>
        <position position="1"/>
    </location>
</feature>
<dbReference type="EMBL" id="OA882291">
    <property type="protein sequence ID" value="CAD7274468.1"/>
    <property type="molecule type" value="Genomic_DNA"/>
</dbReference>
<dbReference type="Gene3D" id="2.60.40.10">
    <property type="entry name" value="Immunoglobulins"/>
    <property type="match status" value="1"/>
</dbReference>
<dbReference type="CDD" id="cd00104">
    <property type="entry name" value="KAZAL_FS"/>
    <property type="match status" value="1"/>
</dbReference>
<gene>
    <name evidence="3" type="ORF">NMOB1V02_LOCUS2299</name>
</gene>
<dbReference type="Pfam" id="PF07648">
    <property type="entry name" value="Kazal_2"/>
    <property type="match status" value="1"/>
</dbReference>
<dbReference type="InterPro" id="IPR013098">
    <property type="entry name" value="Ig_I-set"/>
</dbReference>
<reference evidence="3" key="1">
    <citation type="submission" date="2020-11" db="EMBL/GenBank/DDBJ databases">
        <authorList>
            <person name="Tran Van P."/>
        </authorList>
    </citation>
    <scope>NUCLEOTIDE SEQUENCE</scope>
</reference>
<keyword evidence="4" id="KW-1185">Reference proteome</keyword>
<evidence type="ECO:0000313" key="4">
    <source>
        <dbReference type="Proteomes" id="UP000678499"/>
    </source>
</evidence>
<dbReference type="Gene3D" id="3.30.60.30">
    <property type="match status" value="1"/>
</dbReference>
<feature type="region of interest" description="Disordered" evidence="1">
    <location>
        <begin position="54"/>
        <end position="85"/>
    </location>
</feature>
<evidence type="ECO:0000313" key="3">
    <source>
        <dbReference type="EMBL" id="CAD7274468.1"/>
    </source>
</evidence>
<dbReference type="Proteomes" id="UP000678499">
    <property type="component" value="Unassembled WGS sequence"/>
</dbReference>
<evidence type="ECO:0000259" key="2">
    <source>
        <dbReference type="SMART" id="SM00280"/>
    </source>
</evidence>
<evidence type="ECO:0000256" key="1">
    <source>
        <dbReference type="SAM" id="MobiDB-lite"/>
    </source>
</evidence>
<dbReference type="InterPro" id="IPR002350">
    <property type="entry name" value="Kazal_dom"/>
</dbReference>
<dbReference type="AlphaFoldDB" id="A0A7R9BH79"/>
<dbReference type="InterPro" id="IPR013783">
    <property type="entry name" value="Ig-like_fold"/>
</dbReference>
<sequence length="297" mass="32327">MGENGQDGGGECDSHYCVVLGSAAPSSALVIGTVCAASLGDKCDCYYNNNNNSDDDDEHEDTSSNVDRASQGSSSSSSSSRNTRLFGDCGDNLECRLRDDNRSPGDQKATCQFTDQRLVCGLNGKTYNNICQLQEESVVVAVLEDSSSSSINENVDKNNNKQQQPLLTVAQWGPCEEGKYMFEYWMMIDDEMVLFLSNYPSNHQPPASPAAPSPRSEWASTGMQPWQARPAAGPCPPSRGRRRPHDHCRAAMMRRARETHGARVMSVQPHDGGRYTCVATNKLGEARAESQLGGSTR</sequence>
<dbReference type="SMART" id="SM00280">
    <property type="entry name" value="KAZAL"/>
    <property type="match status" value="1"/>
</dbReference>
<feature type="region of interest" description="Disordered" evidence="1">
    <location>
        <begin position="202"/>
        <end position="246"/>
    </location>
</feature>
<dbReference type="InterPro" id="IPR036179">
    <property type="entry name" value="Ig-like_dom_sf"/>
</dbReference>
<proteinExistence type="predicted"/>
<organism evidence="3">
    <name type="scientific">Notodromas monacha</name>
    <dbReference type="NCBI Taxonomy" id="399045"/>
    <lineage>
        <taxon>Eukaryota</taxon>
        <taxon>Metazoa</taxon>
        <taxon>Ecdysozoa</taxon>
        <taxon>Arthropoda</taxon>
        <taxon>Crustacea</taxon>
        <taxon>Oligostraca</taxon>
        <taxon>Ostracoda</taxon>
        <taxon>Podocopa</taxon>
        <taxon>Podocopida</taxon>
        <taxon>Cypridocopina</taxon>
        <taxon>Cypridoidea</taxon>
        <taxon>Cyprididae</taxon>
        <taxon>Notodromas</taxon>
    </lineage>
</organism>
<name>A0A7R9BH79_9CRUS</name>
<dbReference type="Pfam" id="PF07679">
    <property type="entry name" value="I-set"/>
    <property type="match status" value="1"/>
</dbReference>
<accession>A0A7R9BH79</accession>